<dbReference type="Proteomes" id="UP000077245">
    <property type="component" value="Unassembled WGS sequence"/>
</dbReference>
<accession>A0A166CAH9</accession>
<keyword evidence="1 3" id="KW-0378">Hydrolase</keyword>
<dbReference type="OrthoDB" id="33195at2157"/>
<dbReference type="SUPFAM" id="SSF53474">
    <property type="entry name" value="alpha/beta-Hydrolases"/>
    <property type="match status" value="1"/>
</dbReference>
<dbReference type="EC" id="3.1.1.83" evidence="3"/>
<dbReference type="Pfam" id="PF07859">
    <property type="entry name" value="Abhydrolase_3"/>
    <property type="match status" value="1"/>
</dbReference>
<dbReference type="Gene3D" id="3.40.50.1820">
    <property type="entry name" value="alpha/beta hydrolase"/>
    <property type="match status" value="1"/>
</dbReference>
<feature type="domain" description="Alpha/beta hydrolase fold-3" evidence="2">
    <location>
        <begin position="78"/>
        <end position="277"/>
    </location>
</feature>
<dbReference type="PANTHER" id="PTHR48081:SF8">
    <property type="entry name" value="ALPHA_BETA HYDROLASE FOLD-3 DOMAIN-CONTAINING PROTEIN-RELATED"/>
    <property type="match status" value="1"/>
</dbReference>
<name>A0A166CAH9_9EURY</name>
<dbReference type="GO" id="GO:0016787">
    <property type="term" value="F:hydrolase activity"/>
    <property type="evidence" value="ECO:0007669"/>
    <property type="project" value="UniProtKB-KW"/>
</dbReference>
<dbReference type="InterPro" id="IPR013094">
    <property type="entry name" value="AB_hydrolase_3"/>
</dbReference>
<evidence type="ECO:0000259" key="2">
    <source>
        <dbReference type="Pfam" id="PF07859"/>
    </source>
</evidence>
<dbReference type="PATRIC" id="fig|49547.3.peg.1019"/>
<protein>
    <submittedName>
        <fullName evidence="3">Monoterpene epsilon-lactone hydrolase</fullName>
        <ecNumber evidence="3">3.1.1.83</ecNumber>
    </submittedName>
</protein>
<dbReference type="InterPro" id="IPR029058">
    <property type="entry name" value="AB_hydrolase_fold"/>
</dbReference>
<proteinExistence type="predicted"/>
<gene>
    <name evidence="3" type="primary">mlhB</name>
    <name evidence="3" type="ORF">MBCUR_09500</name>
</gene>
<dbReference type="PANTHER" id="PTHR48081">
    <property type="entry name" value="AB HYDROLASE SUPERFAMILY PROTEIN C4A8.06C"/>
    <property type="match status" value="1"/>
</dbReference>
<evidence type="ECO:0000256" key="1">
    <source>
        <dbReference type="ARBA" id="ARBA00022801"/>
    </source>
</evidence>
<dbReference type="InterPro" id="IPR050300">
    <property type="entry name" value="GDXG_lipolytic_enzyme"/>
</dbReference>
<organism evidence="3 4">
    <name type="scientific">Methanobrevibacter curvatus</name>
    <dbReference type="NCBI Taxonomy" id="49547"/>
    <lineage>
        <taxon>Archaea</taxon>
        <taxon>Methanobacteriati</taxon>
        <taxon>Methanobacteriota</taxon>
        <taxon>Methanomada group</taxon>
        <taxon>Methanobacteria</taxon>
        <taxon>Methanobacteriales</taxon>
        <taxon>Methanobacteriaceae</taxon>
        <taxon>Methanobrevibacter</taxon>
    </lineage>
</organism>
<keyword evidence="4" id="KW-1185">Reference proteome</keyword>
<dbReference type="STRING" id="49547.MBCUR_09500"/>
<sequence length="299" mass="35053">MSLQLNFLNFITKIFRINNRYKKTGEEFIKYINKRQKKVSYPSKKMKRKYNINKKVLNNHELFYLEKKNNLNKNKKIILYLPGGGLVFPITPFHWNFIDWILNKTEFGVYVGLYPLVPKFNVDDVMNWLDLAIEEIMDKHPDFEIILIGDSAGANISLSYSQWKMNKCLKEHNNGFLKNIITISPLVNFNLENPEILKREKIDNILSTPTLKAIANIYKATHEIDIPFISPINGNFEKFNVLMFSGTKDLTNPDTHLMALKFPSIQYFEYLNLPHVFPLFPIPEAKDSKEKILEFINEV</sequence>
<dbReference type="EMBL" id="LWMV01000163">
    <property type="protein sequence ID" value="KZX12697.1"/>
    <property type="molecule type" value="Genomic_DNA"/>
</dbReference>
<evidence type="ECO:0000313" key="4">
    <source>
        <dbReference type="Proteomes" id="UP000077245"/>
    </source>
</evidence>
<dbReference type="RefSeq" id="WP_067090877.1">
    <property type="nucleotide sequence ID" value="NZ_LWMV01000163.1"/>
</dbReference>
<comment type="caution">
    <text evidence="3">The sequence shown here is derived from an EMBL/GenBank/DDBJ whole genome shotgun (WGS) entry which is preliminary data.</text>
</comment>
<evidence type="ECO:0000313" key="3">
    <source>
        <dbReference type="EMBL" id="KZX12697.1"/>
    </source>
</evidence>
<reference evidence="3 4" key="1">
    <citation type="submission" date="2016-04" db="EMBL/GenBank/DDBJ databases">
        <title>Genome sequence of Methanobrevibacter curvatus DSM 11111.</title>
        <authorList>
            <person name="Poehlein A."/>
            <person name="Seedorf H."/>
            <person name="Daniel R."/>
        </authorList>
    </citation>
    <scope>NUCLEOTIDE SEQUENCE [LARGE SCALE GENOMIC DNA]</scope>
    <source>
        <strain evidence="3 4">DSM 11111</strain>
    </source>
</reference>
<dbReference type="AlphaFoldDB" id="A0A166CAH9"/>